<dbReference type="HOGENOM" id="CLU_038592_0_0_1"/>
<evidence type="ECO:0000313" key="3">
    <source>
        <dbReference type="Proteomes" id="UP000001294"/>
    </source>
</evidence>
<organism evidence="2 3">
    <name type="scientific">Talaromyces marneffei (strain ATCC 18224 / CBS 334.59 / QM 7333)</name>
    <name type="common">Penicillium marneffei</name>
    <dbReference type="NCBI Taxonomy" id="441960"/>
    <lineage>
        <taxon>Eukaryota</taxon>
        <taxon>Fungi</taxon>
        <taxon>Dikarya</taxon>
        <taxon>Ascomycota</taxon>
        <taxon>Pezizomycotina</taxon>
        <taxon>Eurotiomycetes</taxon>
        <taxon>Eurotiomycetidae</taxon>
        <taxon>Eurotiales</taxon>
        <taxon>Trichocomaceae</taxon>
        <taxon>Talaromyces</taxon>
        <taxon>Talaromyces sect. Talaromyces</taxon>
    </lineage>
</organism>
<accession>B6Q9P3</accession>
<dbReference type="EMBL" id="DS995900">
    <property type="protein sequence ID" value="EEA26127.1"/>
    <property type="molecule type" value="Genomic_DNA"/>
</dbReference>
<sequence length="541" mass="60146">MDQTGKDALKKQCPVPSQAQLALAIAIVNSKPTSISVIDHLQHICLHIKSTRNHSPSSTSSSDKYFDSVAFWKQAYTKAEATQSKLNDRIYELEQRVETLKLKLKQEDNLYDTPERGKRKGSQEPTVPESQRKRKKTNNASAGIGLSSEAELERLTELVIQENSNESRINSIMRHLSILQQNLQKRPNWPVLYSSVLNLCTATGSIVPCFYDSLGSEPRQSNNTDSNIKMLNPIVVLAVIESAHALLCRALNKIMDSSQSQKYEGQITYQLASLFEKLLYALAKICEFQAGSRRINQSSKSTSAKNAQQQSSPELSNAFLCGISVDEVLQSLRRVLASMMLKATALITDGPNSLFEGYLYVILTRVGTVLSVLEFKDIVTSPDLQTSSDNLPLPHGLCRPGINGEGKTLEATIIAYETETCHLVWLLEKAVALVHSISMKSLPFQSATATGGGKDSNAGILISLSKKRLQNTLLKAVFHEDEPLFLESLKKPQCHAGDESKTQINETSEPPSEWFSREVWRLLGWDILESIWKNGNENHMK</sequence>
<feature type="region of interest" description="Disordered" evidence="1">
    <location>
        <begin position="108"/>
        <end position="145"/>
    </location>
</feature>
<keyword evidence="3" id="KW-1185">Reference proteome</keyword>
<evidence type="ECO:0000313" key="2">
    <source>
        <dbReference type="EMBL" id="EEA26127.1"/>
    </source>
</evidence>
<proteinExistence type="predicted"/>
<dbReference type="AlphaFoldDB" id="B6Q9P3"/>
<name>B6Q9P3_TALMQ</name>
<dbReference type="OrthoDB" id="202825at2759"/>
<gene>
    <name evidence="2" type="ORF">PMAA_072090</name>
</gene>
<dbReference type="VEuPathDB" id="FungiDB:PMAA_072090"/>
<protein>
    <submittedName>
        <fullName evidence="2">Uncharacterized protein</fullName>
    </submittedName>
</protein>
<dbReference type="Proteomes" id="UP000001294">
    <property type="component" value="Unassembled WGS sequence"/>
</dbReference>
<reference evidence="3" key="1">
    <citation type="journal article" date="2015" name="Genome Announc.">
        <title>Genome sequence of the AIDS-associated pathogen Penicillium marneffei (ATCC18224) and its near taxonomic relative Talaromyces stipitatus (ATCC10500).</title>
        <authorList>
            <person name="Nierman W.C."/>
            <person name="Fedorova-Abrams N.D."/>
            <person name="Andrianopoulos A."/>
        </authorList>
    </citation>
    <scope>NUCLEOTIDE SEQUENCE [LARGE SCALE GENOMIC DNA]</scope>
    <source>
        <strain evidence="3">ATCC 18224 / CBS 334.59 / QM 7333</strain>
    </source>
</reference>
<evidence type="ECO:0000256" key="1">
    <source>
        <dbReference type="SAM" id="MobiDB-lite"/>
    </source>
</evidence>
<dbReference type="PhylomeDB" id="B6Q9P3"/>